<dbReference type="EMBL" id="JAZDWZ010000008">
    <property type="protein sequence ID" value="MEE3928502.1"/>
    <property type="molecule type" value="Genomic_DNA"/>
</dbReference>
<accession>A0ABU7MLU9</accession>
<evidence type="ECO:0000256" key="2">
    <source>
        <dbReference type="ARBA" id="ARBA00022448"/>
    </source>
</evidence>
<dbReference type="PANTHER" id="PTHR43386">
    <property type="entry name" value="OLIGOPEPTIDE TRANSPORT SYSTEM PERMEASE PROTEIN APPC"/>
    <property type="match status" value="1"/>
</dbReference>
<feature type="transmembrane region" description="Helical" evidence="10">
    <location>
        <begin position="256"/>
        <end position="273"/>
    </location>
</feature>
<name>A0ABU7MLU9_9BACT</name>
<dbReference type="PROSITE" id="PS50928">
    <property type="entry name" value="ABC_TM1"/>
    <property type="match status" value="1"/>
</dbReference>
<feature type="transmembrane region" description="Helical" evidence="10">
    <location>
        <begin position="225"/>
        <end position="244"/>
    </location>
</feature>
<organism evidence="12 13">
    <name type="scientific">Mycoplasmopsis ciconiae</name>
    <dbReference type="NCBI Taxonomy" id="561067"/>
    <lineage>
        <taxon>Bacteria</taxon>
        <taxon>Bacillati</taxon>
        <taxon>Mycoplasmatota</taxon>
        <taxon>Mycoplasmoidales</taxon>
        <taxon>Metamycoplasmataceae</taxon>
        <taxon>Mycoplasmopsis</taxon>
    </lineage>
</organism>
<keyword evidence="7 10" id="KW-1133">Transmembrane helix</keyword>
<feature type="transmembrane region" description="Helical" evidence="10">
    <location>
        <begin position="40"/>
        <end position="59"/>
    </location>
</feature>
<sequence length="363" mass="42437">MQKKQFNFVKNQKNEISFNAAPKKFYKTFLERLFIKKTNILILVVFSFFVVFSICYLFISPYSANKSIINSIYAYNLPSIFEPKVSVNISDINKYNLLNSLNEYGFSFDSVFFKDGFISVTYNPYSLINAFEKVQNINTSNFYTFLGTNNFGIDNLTLYNKTLVNNTLVTFFICVISWLFGTFFGVIHASFSKRNFSLSYHLISLFALIPSLIVVIIFFNLYSYTLYKFICIMSFLLIIPFYLNSFIFSKKLKNTELYYSYISLGFSDFNLIYKFYLPRVLLQNLILIPENNAIALMILASLSFFDIEGIFKTLNIGNLFKDIIDNFKNYYYSFFVIFTFSGFLVLLKLISFILFNALTIERV</sequence>
<feature type="transmembrane region" description="Helical" evidence="10">
    <location>
        <begin position="331"/>
        <end position="355"/>
    </location>
</feature>
<dbReference type="Proteomes" id="UP001344817">
    <property type="component" value="Unassembled WGS sequence"/>
</dbReference>
<keyword evidence="4 10" id="KW-0812">Transmembrane</keyword>
<evidence type="ECO:0000256" key="8">
    <source>
        <dbReference type="ARBA" id="ARBA00023136"/>
    </source>
</evidence>
<keyword evidence="8 10" id="KW-0472">Membrane</keyword>
<comment type="subcellular location">
    <subcellularLocation>
        <location evidence="1">Cell membrane</location>
        <topology evidence="1">Multi-pass membrane protein</topology>
    </subcellularLocation>
</comment>
<feature type="transmembrane region" description="Helical" evidence="10">
    <location>
        <begin position="168"/>
        <end position="191"/>
    </location>
</feature>
<evidence type="ECO:0000256" key="3">
    <source>
        <dbReference type="ARBA" id="ARBA00022475"/>
    </source>
</evidence>
<protein>
    <recommendedName>
        <fullName evidence="11">ABC transmembrane type-1 domain-containing protein</fullName>
    </recommendedName>
</protein>
<evidence type="ECO:0000256" key="1">
    <source>
        <dbReference type="ARBA" id="ARBA00004651"/>
    </source>
</evidence>
<keyword evidence="2" id="KW-0813">Transport</keyword>
<dbReference type="InterPro" id="IPR000515">
    <property type="entry name" value="MetI-like"/>
</dbReference>
<evidence type="ECO:0000256" key="9">
    <source>
        <dbReference type="ARBA" id="ARBA00024202"/>
    </source>
</evidence>
<evidence type="ECO:0000313" key="12">
    <source>
        <dbReference type="EMBL" id="MEE3928502.1"/>
    </source>
</evidence>
<feature type="transmembrane region" description="Helical" evidence="10">
    <location>
        <begin position="198"/>
        <end position="219"/>
    </location>
</feature>
<reference evidence="12" key="1">
    <citation type="submission" date="2024-01" db="EMBL/GenBank/DDBJ databases">
        <title>Genome sequence of Mycoplasma ciconiae type strain DSM 25251.</title>
        <authorList>
            <person name="Spergser J."/>
        </authorList>
    </citation>
    <scope>NUCLEOTIDE SEQUENCE [LARGE SCALE GENOMIC DNA]</scope>
    <source>
        <strain evidence="12">DSM 25251</strain>
    </source>
</reference>
<evidence type="ECO:0000256" key="10">
    <source>
        <dbReference type="SAM" id="Phobius"/>
    </source>
</evidence>
<dbReference type="SUPFAM" id="SSF161098">
    <property type="entry name" value="MetI-like"/>
    <property type="match status" value="1"/>
</dbReference>
<evidence type="ECO:0000256" key="7">
    <source>
        <dbReference type="ARBA" id="ARBA00022989"/>
    </source>
</evidence>
<keyword evidence="6" id="KW-0653">Protein transport</keyword>
<dbReference type="InterPro" id="IPR050366">
    <property type="entry name" value="BP-dependent_transpt_permease"/>
</dbReference>
<proteinExistence type="inferred from homology"/>
<keyword evidence="13" id="KW-1185">Reference proteome</keyword>
<evidence type="ECO:0000256" key="4">
    <source>
        <dbReference type="ARBA" id="ARBA00022692"/>
    </source>
</evidence>
<dbReference type="PANTHER" id="PTHR43386:SF24">
    <property type="entry name" value="OLIGOPEPTIDE TRANSPORT SYSTEM PERMEASE PROTEIN AMID"/>
    <property type="match status" value="1"/>
</dbReference>
<gene>
    <name evidence="12" type="ORF">V2E24_02845</name>
</gene>
<evidence type="ECO:0000259" key="11">
    <source>
        <dbReference type="PROSITE" id="PS50928"/>
    </source>
</evidence>
<dbReference type="InterPro" id="IPR035906">
    <property type="entry name" value="MetI-like_sf"/>
</dbReference>
<evidence type="ECO:0000256" key="5">
    <source>
        <dbReference type="ARBA" id="ARBA00022856"/>
    </source>
</evidence>
<comment type="similarity">
    <text evidence="9">Belongs to the binding-protein-dependent transport system permease family. OppBC subfamily.</text>
</comment>
<feature type="transmembrane region" description="Helical" evidence="10">
    <location>
        <begin position="293"/>
        <end position="311"/>
    </location>
</feature>
<comment type="caution">
    <text evidence="12">The sequence shown here is derived from an EMBL/GenBank/DDBJ whole genome shotgun (WGS) entry which is preliminary data.</text>
</comment>
<dbReference type="CDD" id="cd06261">
    <property type="entry name" value="TM_PBP2"/>
    <property type="match status" value="1"/>
</dbReference>
<dbReference type="RefSeq" id="WP_330500914.1">
    <property type="nucleotide sequence ID" value="NZ_JAZDWZ010000008.1"/>
</dbReference>
<feature type="domain" description="ABC transmembrane type-1" evidence="11">
    <location>
        <begin position="163"/>
        <end position="355"/>
    </location>
</feature>
<evidence type="ECO:0000256" key="6">
    <source>
        <dbReference type="ARBA" id="ARBA00022927"/>
    </source>
</evidence>
<keyword evidence="3" id="KW-1003">Cell membrane</keyword>
<evidence type="ECO:0000313" key="13">
    <source>
        <dbReference type="Proteomes" id="UP001344817"/>
    </source>
</evidence>
<keyword evidence="5" id="KW-0571">Peptide transport</keyword>